<evidence type="ECO:0000256" key="11">
    <source>
        <dbReference type="ARBA" id="ARBA00044143"/>
    </source>
</evidence>
<keyword evidence="7" id="KW-0406">Ion transport</keyword>
<evidence type="ECO:0000256" key="9">
    <source>
        <dbReference type="ARBA" id="ARBA00038669"/>
    </source>
</evidence>
<dbReference type="GO" id="GO:0015413">
    <property type="term" value="F:ABC-type nickel transporter activity"/>
    <property type="evidence" value="ECO:0007669"/>
    <property type="project" value="UniProtKB-EC"/>
</dbReference>
<keyword evidence="6" id="KW-1278">Translocase</keyword>
<evidence type="ECO:0000256" key="6">
    <source>
        <dbReference type="ARBA" id="ARBA00022967"/>
    </source>
</evidence>
<keyword evidence="5" id="KW-0067">ATP-binding</keyword>
<dbReference type="GO" id="GO:0016887">
    <property type="term" value="F:ATP hydrolysis activity"/>
    <property type="evidence" value="ECO:0007669"/>
    <property type="project" value="InterPro"/>
</dbReference>
<dbReference type="InterPro" id="IPR027417">
    <property type="entry name" value="P-loop_NTPase"/>
</dbReference>
<dbReference type="SMART" id="SM00382">
    <property type="entry name" value="AAA"/>
    <property type="match status" value="1"/>
</dbReference>
<dbReference type="EC" id="7.2.2.11" evidence="10"/>
<evidence type="ECO:0000256" key="3">
    <source>
        <dbReference type="ARBA" id="ARBA00022475"/>
    </source>
</evidence>
<protein>
    <recommendedName>
        <fullName evidence="11">Nickel import system ATP-binding protein NikD</fullName>
        <ecNumber evidence="10">7.2.2.11</ecNumber>
    </recommendedName>
</protein>
<dbReference type="PROSITE" id="PS00211">
    <property type="entry name" value="ABC_TRANSPORTER_1"/>
    <property type="match status" value="1"/>
</dbReference>
<evidence type="ECO:0000256" key="12">
    <source>
        <dbReference type="ARBA" id="ARBA00048610"/>
    </source>
</evidence>
<feature type="transmembrane region" description="Helical" evidence="13">
    <location>
        <begin position="137"/>
        <end position="154"/>
    </location>
</feature>
<dbReference type="PROSITE" id="PS50893">
    <property type="entry name" value="ABC_TRANSPORTER_2"/>
    <property type="match status" value="1"/>
</dbReference>
<dbReference type="AlphaFoldDB" id="A0A382CEL5"/>
<keyword evidence="3" id="KW-1003">Cell membrane</keyword>
<dbReference type="InterPro" id="IPR017871">
    <property type="entry name" value="ABC_transporter-like_CS"/>
</dbReference>
<keyword evidence="4" id="KW-0547">Nucleotide-binding</keyword>
<keyword evidence="13" id="KW-0812">Transmembrane</keyword>
<dbReference type="PANTHER" id="PTHR43297:SF13">
    <property type="entry name" value="NICKEL ABC TRANSPORTER, ATP-BINDING PROTEIN"/>
    <property type="match status" value="1"/>
</dbReference>
<organism evidence="15">
    <name type="scientific">marine metagenome</name>
    <dbReference type="NCBI Taxonomy" id="408172"/>
    <lineage>
        <taxon>unclassified sequences</taxon>
        <taxon>metagenomes</taxon>
        <taxon>ecological metagenomes</taxon>
    </lineage>
</organism>
<dbReference type="InterPro" id="IPR003439">
    <property type="entry name" value="ABC_transporter-like_ATP-bd"/>
</dbReference>
<name>A0A382CEL5_9ZZZZ</name>
<evidence type="ECO:0000313" key="15">
    <source>
        <dbReference type="EMBL" id="SVB23783.1"/>
    </source>
</evidence>
<evidence type="ECO:0000256" key="10">
    <source>
        <dbReference type="ARBA" id="ARBA00039098"/>
    </source>
</evidence>
<comment type="catalytic activity">
    <reaction evidence="12">
        <text>Ni(2+)(out) + ATP + H2O = Ni(2+)(in) + ADP + phosphate + H(+)</text>
        <dbReference type="Rhea" id="RHEA:15557"/>
        <dbReference type="ChEBI" id="CHEBI:15377"/>
        <dbReference type="ChEBI" id="CHEBI:15378"/>
        <dbReference type="ChEBI" id="CHEBI:30616"/>
        <dbReference type="ChEBI" id="CHEBI:43474"/>
        <dbReference type="ChEBI" id="CHEBI:49786"/>
        <dbReference type="ChEBI" id="CHEBI:456216"/>
        <dbReference type="EC" id="7.2.2.11"/>
    </reaction>
    <physiologicalReaction direction="left-to-right" evidence="12">
        <dbReference type="Rhea" id="RHEA:15558"/>
    </physiologicalReaction>
</comment>
<dbReference type="GO" id="GO:0015833">
    <property type="term" value="P:peptide transport"/>
    <property type="evidence" value="ECO:0007669"/>
    <property type="project" value="InterPro"/>
</dbReference>
<dbReference type="InterPro" id="IPR003593">
    <property type="entry name" value="AAA+_ATPase"/>
</dbReference>
<evidence type="ECO:0000256" key="1">
    <source>
        <dbReference type="ARBA" id="ARBA00004202"/>
    </source>
</evidence>
<dbReference type="Gene3D" id="3.40.50.300">
    <property type="entry name" value="P-loop containing nucleotide triphosphate hydrolases"/>
    <property type="match status" value="1"/>
</dbReference>
<sequence>MEIKNLKTRFNTYDGVVKALEGVNLDVKEGEIFGIVGETGCGKSVTSYSLMQLLPRTAEVVSGNMSLDGEDITYASESRMREIRGGEIGMIFQDPLSALNPVMKVKDQISEVIRLHQKEELENRTEKVDSGNERNPYILWSLIFVSIVSLFYFLKLEDSFTDTLAKLLFWSSLVGYVFLPEMESNSYRARTAVAETDMVVESLRQVRLPNPSQVANSYPHELSGGMQQRVMIAMALAGRPRLLIADEPTTALDVTIQSQILDLLKKLQKETGMTIVMITHDLGVVAEMCDRVAVMYAGTVVETGNASEIFSDPKHPYTQGLLSALPGESKELSSIGGSVPDLLDPPSGCRFNPRCPIAKAHCSVDVPLLKGEDYKVACHEVKL</sequence>
<dbReference type="GO" id="GO:0005886">
    <property type="term" value="C:plasma membrane"/>
    <property type="evidence" value="ECO:0007669"/>
    <property type="project" value="UniProtKB-SubCell"/>
</dbReference>
<dbReference type="PANTHER" id="PTHR43297">
    <property type="entry name" value="OLIGOPEPTIDE TRANSPORT ATP-BINDING PROTEIN APPD"/>
    <property type="match status" value="1"/>
</dbReference>
<dbReference type="EMBL" id="UINC01033855">
    <property type="protein sequence ID" value="SVB23783.1"/>
    <property type="molecule type" value="Genomic_DNA"/>
</dbReference>
<dbReference type="GO" id="GO:0005524">
    <property type="term" value="F:ATP binding"/>
    <property type="evidence" value="ECO:0007669"/>
    <property type="project" value="UniProtKB-KW"/>
</dbReference>
<dbReference type="NCBIfam" id="TIGR01727">
    <property type="entry name" value="oligo_HPY"/>
    <property type="match status" value="1"/>
</dbReference>
<keyword evidence="2" id="KW-0813">Transport</keyword>
<comment type="subcellular location">
    <subcellularLocation>
        <location evidence="1">Cell membrane</location>
        <topology evidence="1">Peripheral membrane protein</topology>
    </subcellularLocation>
</comment>
<evidence type="ECO:0000256" key="4">
    <source>
        <dbReference type="ARBA" id="ARBA00022741"/>
    </source>
</evidence>
<evidence type="ECO:0000256" key="5">
    <source>
        <dbReference type="ARBA" id="ARBA00022840"/>
    </source>
</evidence>
<keyword evidence="13" id="KW-1133">Transmembrane helix</keyword>
<evidence type="ECO:0000259" key="14">
    <source>
        <dbReference type="PROSITE" id="PS50893"/>
    </source>
</evidence>
<dbReference type="Pfam" id="PF08352">
    <property type="entry name" value="oligo_HPY"/>
    <property type="match status" value="1"/>
</dbReference>
<dbReference type="CDD" id="cd03257">
    <property type="entry name" value="ABC_NikE_OppD_transporters"/>
    <property type="match status" value="1"/>
</dbReference>
<gene>
    <name evidence="15" type="ORF">METZ01_LOCUS176637</name>
</gene>
<dbReference type="SUPFAM" id="SSF52540">
    <property type="entry name" value="P-loop containing nucleoside triphosphate hydrolases"/>
    <property type="match status" value="1"/>
</dbReference>
<dbReference type="InterPro" id="IPR013563">
    <property type="entry name" value="Oligopep_ABC_C"/>
</dbReference>
<evidence type="ECO:0000256" key="13">
    <source>
        <dbReference type="SAM" id="Phobius"/>
    </source>
</evidence>
<dbReference type="Pfam" id="PF00005">
    <property type="entry name" value="ABC_tran"/>
    <property type="match status" value="1"/>
</dbReference>
<reference evidence="15" key="1">
    <citation type="submission" date="2018-05" db="EMBL/GenBank/DDBJ databases">
        <authorList>
            <person name="Lanie J.A."/>
            <person name="Ng W.-L."/>
            <person name="Kazmierczak K.M."/>
            <person name="Andrzejewski T.M."/>
            <person name="Davidsen T.M."/>
            <person name="Wayne K.J."/>
            <person name="Tettelin H."/>
            <person name="Glass J.I."/>
            <person name="Rusch D."/>
            <person name="Podicherti R."/>
            <person name="Tsui H.-C.T."/>
            <person name="Winkler M.E."/>
        </authorList>
    </citation>
    <scope>NUCLEOTIDE SEQUENCE</scope>
</reference>
<evidence type="ECO:0000256" key="7">
    <source>
        <dbReference type="ARBA" id="ARBA00023065"/>
    </source>
</evidence>
<accession>A0A382CEL5</accession>
<evidence type="ECO:0000256" key="2">
    <source>
        <dbReference type="ARBA" id="ARBA00022448"/>
    </source>
</evidence>
<proteinExistence type="predicted"/>
<dbReference type="InterPro" id="IPR050388">
    <property type="entry name" value="ABC_Ni/Peptide_Import"/>
</dbReference>
<feature type="domain" description="ABC transporter" evidence="14">
    <location>
        <begin position="1"/>
        <end position="322"/>
    </location>
</feature>
<evidence type="ECO:0000256" key="8">
    <source>
        <dbReference type="ARBA" id="ARBA00023136"/>
    </source>
</evidence>
<keyword evidence="8 13" id="KW-0472">Membrane</keyword>
<comment type="subunit">
    <text evidence="9">The complex is composed of two ATP-binding proteins (NikD and NikE), two transmembrane proteins (NikB and NikC) and a solute-binding protein (NikA).</text>
</comment>